<evidence type="ECO:0000313" key="9">
    <source>
        <dbReference type="EMBL" id="WEG35187.1"/>
    </source>
</evidence>
<evidence type="ECO:0000256" key="3">
    <source>
        <dbReference type="ARBA" id="ARBA00022597"/>
    </source>
</evidence>
<dbReference type="CDD" id="cd05564">
    <property type="entry name" value="PTS_IIB_chitobiose_lichenan"/>
    <property type="match status" value="1"/>
</dbReference>
<dbReference type="Pfam" id="PF02302">
    <property type="entry name" value="PTS_IIB"/>
    <property type="match status" value="1"/>
</dbReference>
<dbReference type="InterPro" id="IPR003501">
    <property type="entry name" value="PTS_EIIB_2/3"/>
</dbReference>
<dbReference type="EMBL" id="CP118868">
    <property type="protein sequence ID" value="WEG35187.1"/>
    <property type="molecule type" value="Genomic_DNA"/>
</dbReference>
<evidence type="ECO:0000313" key="10">
    <source>
        <dbReference type="Proteomes" id="UP001220478"/>
    </source>
</evidence>
<reference evidence="9 10" key="1">
    <citation type="submission" date="2023-02" db="EMBL/GenBank/DDBJ databases">
        <title>Novel Oscillospiraceae bacterial genomes.</title>
        <authorList>
            <person name="Srinivasan S."/>
            <person name="Austin M.N."/>
            <person name="Fiedler T.L."/>
            <person name="Strenk S.M."/>
            <person name="Agnew K.J."/>
            <person name="Nagana Gowda G.A."/>
            <person name="Raftery D."/>
            <person name="Beamer M.A."/>
            <person name="Achilles S.L."/>
            <person name="Wiesenfeld H.C."/>
            <person name="Fredricks D.N."/>
            <person name="Hillier S.L."/>
        </authorList>
    </citation>
    <scope>NUCLEOTIDE SEQUENCE [LARGE SCALE GENOMIC DNA]</scope>
    <source>
        <strain evidence="9 10">CHIC02 1186E3-8</strain>
    </source>
</reference>
<sequence length="104" mass="11335">MKKIMLVCSGGMSSSLLVTKMEKAAAAAGEKVEIFAVGETKALDLLKGSTDINVVLIGPQIRFVEPEFKKVIADRPIKLQVINMMDYGMMNGEKVFQAAMNLLK</sequence>
<keyword evidence="10" id="KW-1185">Reference proteome</keyword>
<dbReference type="PANTHER" id="PTHR34581:SF2">
    <property type="entry name" value="PTS SYSTEM N,N'-DIACETYLCHITOBIOSE-SPECIFIC EIIB COMPONENT"/>
    <property type="match status" value="1"/>
</dbReference>
<dbReference type="PANTHER" id="PTHR34581">
    <property type="entry name" value="PTS SYSTEM N,N'-DIACETYLCHITOBIOSE-SPECIFIC EIIB COMPONENT"/>
    <property type="match status" value="1"/>
</dbReference>
<evidence type="ECO:0000256" key="7">
    <source>
        <dbReference type="PROSITE-ProRule" id="PRU00423"/>
    </source>
</evidence>
<dbReference type="InterPro" id="IPR051819">
    <property type="entry name" value="PTS_sugar-specific_EIIB"/>
</dbReference>
<accession>A0ABY8C3D8</accession>
<evidence type="ECO:0000256" key="4">
    <source>
        <dbReference type="ARBA" id="ARBA00022679"/>
    </source>
</evidence>
<dbReference type="InterPro" id="IPR013012">
    <property type="entry name" value="PTS_EIIB_3"/>
</dbReference>
<evidence type="ECO:0000256" key="5">
    <source>
        <dbReference type="ARBA" id="ARBA00022683"/>
    </source>
</evidence>
<feature type="modified residue" description="Phosphocysteine; by EIIA" evidence="7">
    <location>
        <position position="8"/>
    </location>
</feature>
<organism evidence="9 10">
    <name type="scientific">Amygdalobacter indicium</name>
    <dbReference type="NCBI Taxonomy" id="3029272"/>
    <lineage>
        <taxon>Bacteria</taxon>
        <taxon>Bacillati</taxon>
        <taxon>Bacillota</taxon>
        <taxon>Clostridia</taxon>
        <taxon>Eubacteriales</taxon>
        <taxon>Oscillospiraceae</taxon>
        <taxon>Amygdalobacter</taxon>
    </lineage>
</organism>
<dbReference type="Gene3D" id="3.40.50.2300">
    <property type="match status" value="1"/>
</dbReference>
<dbReference type="RefSeq" id="WP_315570612.1">
    <property type="nucleotide sequence ID" value="NZ_CP118866.1"/>
</dbReference>
<evidence type="ECO:0000259" key="8">
    <source>
        <dbReference type="PROSITE" id="PS51100"/>
    </source>
</evidence>
<keyword evidence="3 9" id="KW-0762">Sugar transport</keyword>
<dbReference type="Proteomes" id="UP001220478">
    <property type="component" value="Chromosome"/>
</dbReference>
<keyword evidence="4" id="KW-0808">Transferase</keyword>
<dbReference type="PROSITE" id="PS51100">
    <property type="entry name" value="PTS_EIIB_TYPE_3"/>
    <property type="match status" value="1"/>
</dbReference>
<evidence type="ECO:0000256" key="1">
    <source>
        <dbReference type="ARBA" id="ARBA00022448"/>
    </source>
</evidence>
<feature type="domain" description="PTS EIIB type-3" evidence="8">
    <location>
        <begin position="1"/>
        <end position="104"/>
    </location>
</feature>
<keyword evidence="6" id="KW-0418">Kinase</keyword>
<gene>
    <name evidence="9" type="ORF">PYS61_04435</name>
</gene>
<name>A0ABY8C3D8_9FIRM</name>
<protein>
    <submittedName>
        <fullName evidence="9">PTS sugar transporter subunit IIB</fullName>
    </submittedName>
</protein>
<evidence type="ECO:0000256" key="2">
    <source>
        <dbReference type="ARBA" id="ARBA00022553"/>
    </source>
</evidence>
<keyword evidence="1" id="KW-0813">Transport</keyword>
<dbReference type="SUPFAM" id="SSF52794">
    <property type="entry name" value="PTS system IIB component-like"/>
    <property type="match status" value="1"/>
</dbReference>
<evidence type="ECO:0000256" key="6">
    <source>
        <dbReference type="ARBA" id="ARBA00022777"/>
    </source>
</evidence>
<keyword evidence="5" id="KW-0598">Phosphotransferase system</keyword>
<proteinExistence type="predicted"/>
<dbReference type="InterPro" id="IPR036095">
    <property type="entry name" value="PTS_EIIB-like_sf"/>
</dbReference>
<keyword evidence="2" id="KW-0597">Phosphoprotein</keyword>